<dbReference type="InterPro" id="IPR007379">
    <property type="entry name" value="Tim44-like_dom"/>
</dbReference>
<feature type="region of interest" description="Disordered" evidence="8">
    <location>
        <begin position="142"/>
        <end position="165"/>
    </location>
</feature>
<keyword evidence="6" id="KW-0472">Membrane</keyword>
<dbReference type="SUPFAM" id="SSF54427">
    <property type="entry name" value="NTF2-like"/>
    <property type="match status" value="1"/>
</dbReference>
<dbReference type="PANTHER" id="PTHR10721">
    <property type="entry name" value="MITOCHONDRIAL IMPORT INNER MEMBRANE TRANSLOCASE SUBUNIT TIM44"/>
    <property type="match status" value="1"/>
</dbReference>
<dbReference type="InterPro" id="IPR032710">
    <property type="entry name" value="NTF2-like_dom_sf"/>
</dbReference>
<proteinExistence type="inferred from homology"/>
<evidence type="ECO:0000256" key="4">
    <source>
        <dbReference type="ARBA" id="ARBA00022946"/>
    </source>
</evidence>
<evidence type="ECO:0000256" key="2">
    <source>
        <dbReference type="ARBA" id="ARBA00009597"/>
    </source>
</evidence>
<dbReference type="InterPro" id="IPR039544">
    <property type="entry name" value="Tim44-like"/>
</dbReference>
<dbReference type="Proteomes" id="UP000249390">
    <property type="component" value="Unassembled WGS sequence"/>
</dbReference>
<organism evidence="10 11">
    <name type="scientific">Cuscuta australis</name>
    <dbReference type="NCBI Taxonomy" id="267555"/>
    <lineage>
        <taxon>Eukaryota</taxon>
        <taxon>Viridiplantae</taxon>
        <taxon>Streptophyta</taxon>
        <taxon>Embryophyta</taxon>
        <taxon>Tracheophyta</taxon>
        <taxon>Spermatophyta</taxon>
        <taxon>Magnoliopsida</taxon>
        <taxon>eudicotyledons</taxon>
        <taxon>Gunneridae</taxon>
        <taxon>Pentapetalae</taxon>
        <taxon>asterids</taxon>
        <taxon>lamiids</taxon>
        <taxon>Solanales</taxon>
        <taxon>Convolvulaceae</taxon>
        <taxon>Cuscuteae</taxon>
        <taxon>Cuscuta</taxon>
        <taxon>Cuscuta subgen. Grammica</taxon>
        <taxon>Cuscuta sect. Cleistogrammica</taxon>
    </lineage>
</organism>
<dbReference type="Pfam" id="PF04280">
    <property type="entry name" value="Tim44"/>
    <property type="match status" value="1"/>
</dbReference>
<evidence type="ECO:0000256" key="7">
    <source>
        <dbReference type="SAM" id="Coils"/>
    </source>
</evidence>
<sequence length="468" mass="53122">MASRKLVRDFLFSKRPLIVHKLIEPQQVFSSRGATSLRSLQGYGYKGNRQFSVFNEFSQKLKSDVSSNKEFQQSVKELKDKAEELKGVKENLKARTKQTTEKLYKHVDGVWTEAECTAKKVYSNMGEKVSAAKEEVKETFGFGKQEPDASKCNSDNSSSKPKEETVFGRVKSAASSLSAMVSPSIQKLKDAKPIEVAKKGYGVILDELKGTARKRKHLEAPVESAPKVNIQRSTRTDVTVLPSNETIWSRKWQAFKDTIQGHRVFKYIRVASKPVVTKSQEIAEDIRERWETSDHPAVQKIQDINETVFGESSSALSFKEIRRRDPTFSLPDFVSEVQEVIRPVLEAFHKADIEVLQKYCSPVMVKRCEAEHNAYKSQGYVFDHKILHIADVEVREIRLIGDTPIIILAFQTQQVYCVRNGLGSIEEGGKDAIHTVYYAWAMELVEAEDVQPLWRLNEMHQFGVTALI</sequence>
<comment type="caution">
    <text evidence="10">The sequence shown here is derived from an EMBL/GenBank/DDBJ whole genome shotgun (WGS) entry which is preliminary data.</text>
</comment>
<dbReference type="GO" id="GO:0051087">
    <property type="term" value="F:protein-folding chaperone binding"/>
    <property type="evidence" value="ECO:0007669"/>
    <property type="project" value="TreeGrafter"/>
</dbReference>
<reference evidence="10 11" key="1">
    <citation type="submission" date="2018-06" db="EMBL/GenBank/DDBJ databases">
        <title>The Genome of Cuscuta australis (Dodder) Provides Insight into the Evolution of Plant Parasitism.</title>
        <authorList>
            <person name="Liu H."/>
        </authorList>
    </citation>
    <scope>NUCLEOTIDE SEQUENCE [LARGE SCALE GENOMIC DNA]</scope>
    <source>
        <strain evidence="11">cv. Yunnan</strain>
        <tissue evidence="10">Vines</tissue>
    </source>
</reference>
<dbReference type="AlphaFoldDB" id="A0A328EAH4"/>
<accession>A0A328EAH4</accession>
<dbReference type="GO" id="GO:0030150">
    <property type="term" value="P:protein import into mitochondrial matrix"/>
    <property type="evidence" value="ECO:0007669"/>
    <property type="project" value="TreeGrafter"/>
</dbReference>
<keyword evidence="7" id="KW-0175">Coiled coil</keyword>
<feature type="coiled-coil region" evidence="7">
    <location>
        <begin position="68"/>
        <end position="102"/>
    </location>
</feature>
<evidence type="ECO:0000313" key="11">
    <source>
        <dbReference type="Proteomes" id="UP000249390"/>
    </source>
</evidence>
<evidence type="ECO:0000313" key="10">
    <source>
        <dbReference type="EMBL" id="RAL54974.1"/>
    </source>
</evidence>
<evidence type="ECO:0000256" key="8">
    <source>
        <dbReference type="SAM" id="MobiDB-lite"/>
    </source>
</evidence>
<evidence type="ECO:0000256" key="3">
    <source>
        <dbReference type="ARBA" id="ARBA00022792"/>
    </source>
</evidence>
<dbReference type="SMART" id="SM00978">
    <property type="entry name" value="Tim44"/>
    <property type="match status" value="1"/>
</dbReference>
<dbReference type="GO" id="GO:0005743">
    <property type="term" value="C:mitochondrial inner membrane"/>
    <property type="evidence" value="ECO:0007669"/>
    <property type="project" value="UniProtKB-SubCell"/>
</dbReference>
<keyword evidence="4" id="KW-0809">Transit peptide</keyword>
<evidence type="ECO:0000256" key="6">
    <source>
        <dbReference type="ARBA" id="ARBA00023136"/>
    </source>
</evidence>
<name>A0A328EAH4_9ASTE</name>
<dbReference type="EMBL" id="NQVE01000005">
    <property type="protein sequence ID" value="RAL54974.1"/>
    <property type="molecule type" value="Genomic_DNA"/>
</dbReference>
<dbReference type="PANTHER" id="PTHR10721:SF1">
    <property type="entry name" value="MITOCHONDRIAL IMPORT INNER MEMBRANE TRANSLOCASE SUBUNIT TIM44"/>
    <property type="match status" value="1"/>
</dbReference>
<evidence type="ECO:0000259" key="9">
    <source>
        <dbReference type="SMART" id="SM00978"/>
    </source>
</evidence>
<keyword evidence="5" id="KW-0496">Mitochondrion</keyword>
<evidence type="ECO:0000256" key="1">
    <source>
        <dbReference type="ARBA" id="ARBA00004273"/>
    </source>
</evidence>
<keyword evidence="11" id="KW-1185">Reference proteome</keyword>
<dbReference type="Gene3D" id="3.10.450.240">
    <property type="match status" value="1"/>
</dbReference>
<comment type="similarity">
    <text evidence="2">Belongs to the Tim44 family.</text>
</comment>
<protein>
    <recommendedName>
        <fullName evidence="9">Tim44-like domain-containing protein</fullName>
    </recommendedName>
</protein>
<comment type="subcellular location">
    <subcellularLocation>
        <location evidence="1">Mitochondrion inner membrane</location>
    </subcellularLocation>
</comment>
<keyword evidence="3" id="KW-0999">Mitochondrion inner membrane</keyword>
<feature type="domain" description="Tim44-like" evidence="9">
    <location>
        <begin position="314"/>
        <end position="461"/>
    </location>
</feature>
<evidence type="ECO:0000256" key="5">
    <source>
        <dbReference type="ARBA" id="ARBA00023128"/>
    </source>
</evidence>
<gene>
    <name evidence="10" type="ORF">DM860_013670</name>
</gene>